<proteinExistence type="predicted"/>
<reference evidence="1 2" key="1">
    <citation type="journal article" date="2011" name="Stand. Genomic Sci.">
        <title>Non-contiguous finished genome sequence and contextual data of the filamentous soil bacterium Ktedonobacter racemifer type strain (SOSP1-21).</title>
        <authorList>
            <person name="Chang Y.J."/>
            <person name="Land M."/>
            <person name="Hauser L."/>
            <person name="Chertkov O."/>
            <person name="Del Rio T.G."/>
            <person name="Nolan M."/>
            <person name="Copeland A."/>
            <person name="Tice H."/>
            <person name="Cheng J.F."/>
            <person name="Lucas S."/>
            <person name="Han C."/>
            <person name="Goodwin L."/>
            <person name="Pitluck S."/>
            <person name="Ivanova N."/>
            <person name="Ovchinikova G."/>
            <person name="Pati A."/>
            <person name="Chen A."/>
            <person name="Palaniappan K."/>
            <person name="Mavromatis K."/>
            <person name="Liolios K."/>
            <person name="Brettin T."/>
            <person name="Fiebig A."/>
            <person name="Rohde M."/>
            <person name="Abt B."/>
            <person name="Goker M."/>
            <person name="Detter J.C."/>
            <person name="Woyke T."/>
            <person name="Bristow J."/>
            <person name="Eisen J.A."/>
            <person name="Markowitz V."/>
            <person name="Hugenholtz P."/>
            <person name="Kyrpides N.C."/>
            <person name="Klenk H.P."/>
            <person name="Lapidus A."/>
        </authorList>
    </citation>
    <scope>NUCLEOTIDE SEQUENCE [LARGE SCALE GENOMIC DNA]</scope>
    <source>
        <strain evidence="2">DSM 44963</strain>
    </source>
</reference>
<dbReference type="InParanoid" id="D6TKD2"/>
<dbReference type="EMBL" id="ADVG01000002">
    <property type="protein sequence ID" value="EFH86232.1"/>
    <property type="molecule type" value="Genomic_DNA"/>
</dbReference>
<accession>D6TKD2</accession>
<protein>
    <submittedName>
        <fullName evidence="1">Uncharacterized protein</fullName>
    </submittedName>
</protein>
<dbReference type="Proteomes" id="UP000004508">
    <property type="component" value="Unassembled WGS sequence"/>
</dbReference>
<organism evidence="1 2">
    <name type="scientific">Ktedonobacter racemifer DSM 44963</name>
    <dbReference type="NCBI Taxonomy" id="485913"/>
    <lineage>
        <taxon>Bacteria</taxon>
        <taxon>Bacillati</taxon>
        <taxon>Chloroflexota</taxon>
        <taxon>Ktedonobacteria</taxon>
        <taxon>Ktedonobacterales</taxon>
        <taxon>Ktedonobacteraceae</taxon>
        <taxon>Ktedonobacter</taxon>
    </lineage>
</organism>
<gene>
    <name evidence="1" type="ORF">Krac_7523</name>
</gene>
<keyword evidence="2" id="KW-1185">Reference proteome</keyword>
<sequence>MLIFNASNMAHFAMPISHEMMYNGICVLEYSISSREASRLRRSGVRGCGWQTVLPFATHNPLPRELAQRAEADVRGELEGAEQTCCYM</sequence>
<dbReference type="AlphaFoldDB" id="D6TKD2"/>
<comment type="caution">
    <text evidence="1">The sequence shown here is derived from an EMBL/GenBank/DDBJ whole genome shotgun (WGS) entry which is preliminary data.</text>
</comment>
<evidence type="ECO:0000313" key="2">
    <source>
        <dbReference type="Proteomes" id="UP000004508"/>
    </source>
</evidence>
<evidence type="ECO:0000313" key="1">
    <source>
        <dbReference type="EMBL" id="EFH86232.1"/>
    </source>
</evidence>
<name>D6TKD2_KTERA</name>